<dbReference type="AlphaFoldDB" id="A0A2P2E662"/>
<keyword evidence="9" id="KW-1185">Reference proteome</keyword>
<evidence type="ECO:0000256" key="1">
    <source>
        <dbReference type="ARBA" id="ARBA00023224"/>
    </source>
</evidence>
<keyword evidence="4" id="KW-0472">Membrane</keyword>
<sequence length="717" mass="74417">MLSGLNKVAISKKLPMVIAGLAALAAALTGGAAYLNSQSNINSETQAGLAATAQSRAEAAKAFFETSGAQAKELGSSAIISSALDRFSAAYSELGPNAEAVLQATYIDQNPNPLGQKEKWDAANNGTAYDAVHRELHPWLRNILRTNDFYDIFLFDSQGRNVYTVFKERDFATQLASGKWKDSGLGVLVRDVISAGPSAEPKVADFKPYAPSADVPAGFIAVPIKGADGQLKGVFAIQLSINKLDASMKPQPANGKTGENTLIGEDFLVRNNSPFAKEPTILKQKVENDFVKRAFAGETITTTTKDADGNDAVTAMTSFTALGAKFVVSADKTVAEAREPLVALQINILLTTLAAIGAAVVAGIFFAKSLSKPISDLTDTMKTLANGVTDLEVPGRDREDELGAMAEAVEIFRENAIQRIVLEKAASEETQVQMRRAEAIASATKAYEQVAGDMLRTVAAASAELEATAQAMTAAADRTNMMASSVAAAAEESTVSASTAAGSADSLTTSISTIQSNVAESSSVAVEAVALSSEAQGAVTELATSARRIGEVVELIKGIADQTNLLALNATIEAARAGEAGRGFAIVAQEVKNLASQTGNATEDIAAQIGAIQGAVDGAVGAMARIEAVISRINQNADMIGQSVDMQATVTQEIASAITQVAAASQSVATDVSRVTETAGETGAAASQVLAASRELSIQAAKLDKETQDFLARVRAA</sequence>
<evidence type="ECO:0000256" key="5">
    <source>
        <dbReference type="SAM" id="SignalP"/>
    </source>
</evidence>
<dbReference type="SMART" id="SM00283">
    <property type="entry name" value="MA"/>
    <property type="match status" value="1"/>
</dbReference>
<keyword evidence="4" id="KW-1133">Transmembrane helix</keyword>
<dbReference type="Gene3D" id="6.10.340.10">
    <property type="match status" value="1"/>
</dbReference>
<dbReference type="GO" id="GO:0016020">
    <property type="term" value="C:membrane"/>
    <property type="evidence" value="ECO:0007669"/>
    <property type="project" value="InterPro"/>
</dbReference>
<feature type="domain" description="HAMP" evidence="7">
    <location>
        <begin position="368"/>
        <end position="421"/>
    </location>
</feature>
<feature type="signal peptide" evidence="5">
    <location>
        <begin position="1"/>
        <end position="32"/>
    </location>
</feature>
<evidence type="ECO:0000313" key="8">
    <source>
        <dbReference type="EMBL" id="GBF56556.1"/>
    </source>
</evidence>
<keyword evidence="1 3" id="KW-0807">Transducer</keyword>
<comment type="similarity">
    <text evidence="2">Belongs to the methyl-accepting chemotaxis (MCP) protein family.</text>
</comment>
<gene>
    <name evidence="8" type="primary">mcpB</name>
    <name evidence="8" type="ORF">PbB2_00213</name>
</gene>
<dbReference type="Pfam" id="PF00015">
    <property type="entry name" value="MCPsignal"/>
    <property type="match status" value="1"/>
</dbReference>
<keyword evidence="5" id="KW-0732">Signal</keyword>
<dbReference type="Pfam" id="PF00672">
    <property type="entry name" value="HAMP"/>
    <property type="match status" value="1"/>
</dbReference>
<dbReference type="InterPro" id="IPR003660">
    <property type="entry name" value="HAMP_dom"/>
</dbReference>
<organism evidence="8 9">
    <name type="scientific">Candidatus Phycosocius bacilliformis</name>
    <dbReference type="NCBI Taxonomy" id="1445552"/>
    <lineage>
        <taxon>Bacteria</taxon>
        <taxon>Pseudomonadati</taxon>
        <taxon>Pseudomonadota</taxon>
        <taxon>Alphaproteobacteria</taxon>
        <taxon>Caulobacterales</taxon>
        <taxon>Caulobacterales incertae sedis</taxon>
        <taxon>Candidatus Phycosocius</taxon>
    </lineage>
</organism>
<evidence type="ECO:0000259" key="7">
    <source>
        <dbReference type="PROSITE" id="PS50885"/>
    </source>
</evidence>
<dbReference type="SUPFAM" id="SSF58104">
    <property type="entry name" value="Methyl-accepting chemotaxis protein (MCP) signaling domain"/>
    <property type="match status" value="1"/>
</dbReference>
<dbReference type="PROSITE" id="PS50885">
    <property type="entry name" value="HAMP"/>
    <property type="match status" value="1"/>
</dbReference>
<feature type="chain" id="PRO_5015125183" evidence="5">
    <location>
        <begin position="33"/>
        <end position="717"/>
    </location>
</feature>
<dbReference type="GO" id="GO:0007165">
    <property type="term" value="P:signal transduction"/>
    <property type="evidence" value="ECO:0007669"/>
    <property type="project" value="UniProtKB-KW"/>
</dbReference>
<accession>A0A2P2E662</accession>
<feature type="transmembrane region" description="Helical" evidence="4">
    <location>
        <begin position="348"/>
        <end position="367"/>
    </location>
</feature>
<dbReference type="PROSITE" id="PS50111">
    <property type="entry name" value="CHEMOTAXIS_TRANSDUC_2"/>
    <property type="match status" value="1"/>
</dbReference>
<dbReference type="EMBL" id="BFBR01000001">
    <property type="protein sequence ID" value="GBF56556.1"/>
    <property type="molecule type" value="Genomic_DNA"/>
</dbReference>
<dbReference type="PANTHER" id="PTHR32089">
    <property type="entry name" value="METHYL-ACCEPTING CHEMOTAXIS PROTEIN MCPB"/>
    <property type="match status" value="1"/>
</dbReference>
<proteinExistence type="inferred from homology"/>
<evidence type="ECO:0000256" key="2">
    <source>
        <dbReference type="ARBA" id="ARBA00029447"/>
    </source>
</evidence>
<feature type="domain" description="Methyl-accepting transducer" evidence="6">
    <location>
        <begin position="436"/>
        <end position="683"/>
    </location>
</feature>
<evidence type="ECO:0000256" key="3">
    <source>
        <dbReference type="PROSITE-ProRule" id="PRU00284"/>
    </source>
</evidence>
<dbReference type="PANTHER" id="PTHR32089:SF112">
    <property type="entry name" value="LYSOZYME-LIKE PROTEIN-RELATED"/>
    <property type="match status" value="1"/>
</dbReference>
<dbReference type="Gene3D" id="1.10.287.950">
    <property type="entry name" value="Methyl-accepting chemotaxis protein"/>
    <property type="match status" value="1"/>
</dbReference>
<keyword evidence="4" id="KW-0812">Transmembrane</keyword>
<dbReference type="InterPro" id="IPR004089">
    <property type="entry name" value="MCPsignal_dom"/>
</dbReference>
<evidence type="ECO:0000256" key="4">
    <source>
        <dbReference type="SAM" id="Phobius"/>
    </source>
</evidence>
<dbReference type="OrthoDB" id="7168157at2"/>
<name>A0A2P2E662_9PROT</name>
<evidence type="ECO:0000259" key="6">
    <source>
        <dbReference type="PROSITE" id="PS50111"/>
    </source>
</evidence>
<dbReference type="Proteomes" id="UP000245086">
    <property type="component" value="Unassembled WGS sequence"/>
</dbReference>
<dbReference type="SMART" id="SM00304">
    <property type="entry name" value="HAMP"/>
    <property type="match status" value="1"/>
</dbReference>
<reference evidence="8 9" key="1">
    <citation type="journal article" date="2018" name="Genome Announc.">
        <title>Draft Genome Sequence of "Candidatus Phycosocius bacilliformis," an Alphaproteobacterial Ectosymbiont of the Hydrocarbon-Producing Green Alga Botryococcus braunii.</title>
        <authorList>
            <person name="Tanabe Y."/>
            <person name="Yamaguchi H."/>
            <person name="Watanabe M.M."/>
        </authorList>
    </citation>
    <scope>NUCLEOTIDE SEQUENCE [LARGE SCALE GENOMIC DNA]</scope>
    <source>
        <strain evidence="8 9">BOTRYCO-2</strain>
    </source>
</reference>
<evidence type="ECO:0000313" key="9">
    <source>
        <dbReference type="Proteomes" id="UP000245086"/>
    </source>
</evidence>
<comment type="caution">
    <text evidence="8">The sequence shown here is derived from an EMBL/GenBank/DDBJ whole genome shotgun (WGS) entry which is preliminary data.</text>
</comment>
<dbReference type="CDD" id="cd06225">
    <property type="entry name" value="HAMP"/>
    <property type="match status" value="1"/>
</dbReference>
<protein>
    <submittedName>
        <fullName evidence="8">Methyl-accepting chemotaxis protein McpB</fullName>
    </submittedName>
</protein>